<dbReference type="PATRIC" id="fig|29423.5.peg.127"/>
<dbReference type="RefSeq" id="WP_025386381.1">
    <property type="nucleotide sequence ID" value="NZ_LCUA01000010.1"/>
</dbReference>
<dbReference type="SUPFAM" id="SSF56925">
    <property type="entry name" value="OMPA-like"/>
    <property type="match status" value="1"/>
</dbReference>
<evidence type="ECO:0000259" key="3">
    <source>
        <dbReference type="Pfam" id="PF13505"/>
    </source>
</evidence>
<evidence type="ECO:0000256" key="1">
    <source>
        <dbReference type="ARBA" id="ARBA00022729"/>
    </source>
</evidence>
<sequence>MQPLKLFNLRVTLFLLSSFTSLSFAATNWAPYINIDAGIASEKISDVTFQNPRAPQLAQQSNYSAIAAGSIALGSSVLPMQLPVRLELRGLFQGQSGFNREYYFPSLAVIGIQKLRIQSNALLVQGYYDIPLQSVTPFITLGVGAVWNKTTATQYAPEIPGWTYNFVGTTTSNLAWAGGVGLSKSLTDKLSLTTNLQYVSLGKFDTGVLPKTGDEHIFGKVRAIELLVGVRYLL</sequence>
<dbReference type="InterPro" id="IPR011250">
    <property type="entry name" value="OMP/PagP_B-barrel"/>
</dbReference>
<feature type="signal peptide" evidence="2">
    <location>
        <begin position="1"/>
        <end position="25"/>
    </location>
</feature>
<name>A0A0W0XJI1_9GAMM</name>
<feature type="chain" id="PRO_5006916567" evidence="2">
    <location>
        <begin position="26"/>
        <end position="234"/>
    </location>
</feature>
<dbReference type="AlphaFoldDB" id="A0A0W0XJI1"/>
<protein>
    <submittedName>
        <fullName evidence="4">Outer membrane protein PagN</fullName>
    </submittedName>
</protein>
<proteinExistence type="predicted"/>
<dbReference type="Gene3D" id="2.40.160.20">
    <property type="match status" value="1"/>
</dbReference>
<dbReference type="Pfam" id="PF13505">
    <property type="entry name" value="OMP_b-brl"/>
    <property type="match status" value="1"/>
</dbReference>
<evidence type="ECO:0000313" key="4">
    <source>
        <dbReference type="EMBL" id="KTD44608.1"/>
    </source>
</evidence>
<organism evidence="4 5">
    <name type="scientific">Legionella oakridgensis</name>
    <dbReference type="NCBI Taxonomy" id="29423"/>
    <lineage>
        <taxon>Bacteria</taxon>
        <taxon>Pseudomonadati</taxon>
        <taxon>Pseudomonadota</taxon>
        <taxon>Gammaproteobacteria</taxon>
        <taxon>Legionellales</taxon>
        <taxon>Legionellaceae</taxon>
        <taxon>Legionella</taxon>
    </lineage>
</organism>
<comment type="caution">
    <text evidence="4">The sequence shown here is derived from an EMBL/GenBank/DDBJ whole genome shotgun (WGS) entry which is preliminary data.</text>
</comment>
<evidence type="ECO:0000256" key="2">
    <source>
        <dbReference type="SAM" id="SignalP"/>
    </source>
</evidence>
<dbReference type="InterPro" id="IPR027385">
    <property type="entry name" value="Beta-barrel_OMP"/>
</dbReference>
<accession>A0A0W0XJI1</accession>
<gene>
    <name evidence="4" type="primary">pagN</name>
    <name evidence="4" type="ORF">Loak_0119</name>
</gene>
<dbReference type="EMBL" id="LNYP01000002">
    <property type="protein sequence ID" value="KTD44608.1"/>
    <property type="molecule type" value="Genomic_DNA"/>
</dbReference>
<dbReference type="Proteomes" id="UP000054858">
    <property type="component" value="Unassembled WGS sequence"/>
</dbReference>
<reference evidence="4 5" key="1">
    <citation type="submission" date="2015-11" db="EMBL/GenBank/DDBJ databases">
        <title>Genomic analysis of 38 Legionella species identifies large and diverse effector repertoires.</title>
        <authorList>
            <person name="Burstein D."/>
            <person name="Amaro F."/>
            <person name="Zusman T."/>
            <person name="Lifshitz Z."/>
            <person name="Cohen O."/>
            <person name="Gilbert J.A."/>
            <person name="Pupko T."/>
            <person name="Shuman H.A."/>
            <person name="Segal G."/>
        </authorList>
    </citation>
    <scope>NUCLEOTIDE SEQUENCE [LARGE SCALE GENOMIC DNA]</scope>
    <source>
        <strain evidence="4 5">Oak Ridge-10</strain>
    </source>
</reference>
<evidence type="ECO:0000313" key="5">
    <source>
        <dbReference type="Proteomes" id="UP000054858"/>
    </source>
</evidence>
<keyword evidence="1 2" id="KW-0732">Signal</keyword>
<feature type="domain" description="Outer membrane protein beta-barrel" evidence="3">
    <location>
        <begin position="13"/>
        <end position="219"/>
    </location>
</feature>